<dbReference type="AlphaFoldDB" id="A0A923RKB0"/>
<evidence type="ECO:0000256" key="2">
    <source>
        <dbReference type="ARBA" id="ARBA00023015"/>
    </source>
</evidence>
<dbReference type="InterPro" id="IPR046947">
    <property type="entry name" value="LytR-like"/>
</dbReference>
<dbReference type="InterPro" id="IPR007492">
    <property type="entry name" value="LytTR_DNA-bd_dom"/>
</dbReference>
<dbReference type="Gene3D" id="2.40.50.1020">
    <property type="entry name" value="LytTr DNA-binding domain"/>
    <property type="match status" value="1"/>
</dbReference>
<evidence type="ECO:0000256" key="1">
    <source>
        <dbReference type="ARBA" id="ARBA00022490"/>
    </source>
</evidence>
<dbReference type="EMBL" id="JACOOL010000012">
    <property type="protein sequence ID" value="MBC5638078.1"/>
    <property type="molecule type" value="Genomic_DNA"/>
</dbReference>
<reference evidence="6" key="1">
    <citation type="submission" date="2020-08" db="EMBL/GenBank/DDBJ databases">
        <title>Genome public.</title>
        <authorList>
            <person name="Liu C."/>
            <person name="Sun Q."/>
        </authorList>
    </citation>
    <scope>NUCLEOTIDE SEQUENCE</scope>
    <source>
        <strain evidence="6">BX22</strain>
    </source>
</reference>
<dbReference type="PROSITE" id="PS50930">
    <property type="entry name" value="HTH_LYTTR"/>
    <property type="match status" value="1"/>
</dbReference>
<comment type="caution">
    <text evidence="6">The sequence shown here is derived from an EMBL/GenBank/DDBJ whole genome shotgun (WGS) entry which is preliminary data.</text>
</comment>
<evidence type="ECO:0000313" key="6">
    <source>
        <dbReference type="EMBL" id="MBC5638078.1"/>
    </source>
</evidence>
<feature type="domain" description="HTH LytTR-type" evidence="5">
    <location>
        <begin position="48"/>
        <end position="146"/>
    </location>
</feature>
<keyword evidence="4" id="KW-0804">Transcription</keyword>
<evidence type="ECO:0000256" key="4">
    <source>
        <dbReference type="ARBA" id="ARBA00023163"/>
    </source>
</evidence>
<gene>
    <name evidence="6" type="ORF">H8S33_14870</name>
</gene>
<dbReference type="PANTHER" id="PTHR37299">
    <property type="entry name" value="TRANSCRIPTIONAL REGULATOR-RELATED"/>
    <property type="match status" value="1"/>
</dbReference>
<organism evidence="6 7">
    <name type="scientific">Ornithinibacillus hominis</name>
    <dbReference type="NCBI Taxonomy" id="2763055"/>
    <lineage>
        <taxon>Bacteria</taxon>
        <taxon>Bacillati</taxon>
        <taxon>Bacillota</taxon>
        <taxon>Bacilli</taxon>
        <taxon>Bacillales</taxon>
        <taxon>Bacillaceae</taxon>
        <taxon>Ornithinibacillus</taxon>
    </lineage>
</organism>
<dbReference type="Proteomes" id="UP000637359">
    <property type="component" value="Unassembled WGS sequence"/>
</dbReference>
<dbReference type="SMART" id="SM00850">
    <property type="entry name" value="LytTR"/>
    <property type="match status" value="1"/>
</dbReference>
<keyword evidence="1" id="KW-0963">Cytoplasm</keyword>
<accession>A0A923RKB0</accession>
<dbReference type="GO" id="GO:0000156">
    <property type="term" value="F:phosphorelay response regulator activity"/>
    <property type="evidence" value="ECO:0007669"/>
    <property type="project" value="InterPro"/>
</dbReference>
<evidence type="ECO:0000259" key="5">
    <source>
        <dbReference type="PROSITE" id="PS50930"/>
    </source>
</evidence>
<dbReference type="GO" id="GO:0003677">
    <property type="term" value="F:DNA binding"/>
    <property type="evidence" value="ECO:0007669"/>
    <property type="project" value="UniProtKB-KW"/>
</dbReference>
<keyword evidence="2" id="KW-0805">Transcription regulation</keyword>
<protein>
    <submittedName>
        <fullName evidence="6">LytTR family transcriptional regulator</fullName>
    </submittedName>
</protein>
<proteinExistence type="predicted"/>
<dbReference type="PANTHER" id="PTHR37299:SF2">
    <property type="entry name" value="HTH LYTTR-TYPE DOMAIN-CONTAINING PROTEIN"/>
    <property type="match status" value="1"/>
</dbReference>
<name>A0A923RKB0_9BACI</name>
<sequence>MKVNIDIDDKHTEPSITIQTNEWSEELEEIVALIKGKNGRRLFGIEADQTVLLDPKAIDFVYAEKRKVFACLGKKHVEIRMKLYEIEENLASYNFMRFSKSVIGNLNQIERFELSFNGNLCVYFESGNKEYITRKYVLPIKNRLNMGGKSDDNGRD</sequence>
<dbReference type="Pfam" id="PF04397">
    <property type="entry name" value="LytTR"/>
    <property type="match status" value="1"/>
</dbReference>
<keyword evidence="7" id="KW-1185">Reference proteome</keyword>
<evidence type="ECO:0000256" key="3">
    <source>
        <dbReference type="ARBA" id="ARBA00023125"/>
    </source>
</evidence>
<keyword evidence="3" id="KW-0238">DNA-binding</keyword>
<dbReference type="RefSeq" id="WP_186870786.1">
    <property type="nucleotide sequence ID" value="NZ_JACOOL010000012.1"/>
</dbReference>
<evidence type="ECO:0000313" key="7">
    <source>
        <dbReference type="Proteomes" id="UP000637359"/>
    </source>
</evidence>